<evidence type="ECO:0000256" key="7">
    <source>
        <dbReference type="SAM" id="Phobius"/>
    </source>
</evidence>
<evidence type="ECO:0000256" key="5">
    <source>
        <dbReference type="ARBA" id="ARBA00022989"/>
    </source>
</evidence>
<dbReference type="EMBL" id="JMPR01000027">
    <property type="protein sequence ID" value="KFD20115.1"/>
    <property type="molecule type" value="Genomic_DNA"/>
</dbReference>
<organism evidence="9 10">
    <name type="scientific">Tatumella ptyseos ATCC 33301</name>
    <dbReference type="NCBI Taxonomy" id="1005995"/>
    <lineage>
        <taxon>Bacteria</taxon>
        <taxon>Pseudomonadati</taxon>
        <taxon>Pseudomonadota</taxon>
        <taxon>Gammaproteobacteria</taxon>
        <taxon>Enterobacterales</taxon>
        <taxon>Erwiniaceae</taxon>
        <taxon>Tatumella</taxon>
    </lineage>
</organism>
<name>A0A085JI19_9GAMM</name>
<dbReference type="PANTHER" id="PTHR32322">
    <property type="entry name" value="INNER MEMBRANE TRANSPORTER"/>
    <property type="match status" value="1"/>
</dbReference>
<dbReference type="AlphaFoldDB" id="A0A085JI19"/>
<comment type="subcellular location">
    <subcellularLocation>
        <location evidence="1">Cell membrane</location>
        <topology evidence="1">Multi-pass membrane protein</topology>
    </subcellularLocation>
</comment>
<evidence type="ECO:0000259" key="8">
    <source>
        <dbReference type="Pfam" id="PF00892"/>
    </source>
</evidence>
<evidence type="ECO:0000256" key="4">
    <source>
        <dbReference type="ARBA" id="ARBA00022692"/>
    </source>
</evidence>
<feature type="domain" description="EamA" evidence="8">
    <location>
        <begin position="168"/>
        <end position="286"/>
    </location>
</feature>
<protein>
    <submittedName>
        <fullName evidence="9">Drug/metabolite transporter (DMT) superfamily permease</fullName>
    </submittedName>
</protein>
<feature type="transmembrane region" description="Helical" evidence="7">
    <location>
        <begin position="212"/>
        <end position="236"/>
    </location>
</feature>
<accession>A0A085JI19</accession>
<dbReference type="InterPro" id="IPR037185">
    <property type="entry name" value="EmrE-like"/>
</dbReference>
<gene>
    <name evidence="9" type="ORF">GTPT_1570</name>
</gene>
<dbReference type="OrthoDB" id="2352272at2"/>
<feature type="transmembrane region" description="Helical" evidence="7">
    <location>
        <begin position="187"/>
        <end position="206"/>
    </location>
</feature>
<dbReference type="GO" id="GO:0016020">
    <property type="term" value="C:membrane"/>
    <property type="evidence" value="ECO:0007669"/>
    <property type="project" value="UniProtKB-SubCell"/>
</dbReference>
<feature type="transmembrane region" description="Helical" evidence="7">
    <location>
        <begin position="65"/>
        <end position="86"/>
    </location>
</feature>
<comment type="caution">
    <text evidence="9">The sequence shown here is derived from an EMBL/GenBank/DDBJ whole genome shotgun (WGS) entry which is preliminary data.</text>
</comment>
<dbReference type="Proteomes" id="UP000028602">
    <property type="component" value="Unassembled WGS sequence"/>
</dbReference>
<evidence type="ECO:0000313" key="9">
    <source>
        <dbReference type="EMBL" id="KFD20115.1"/>
    </source>
</evidence>
<dbReference type="PANTHER" id="PTHR32322:SF2">
    <property type="entry name" value="EAMA DOMAIN-CONTAINING PROTEIN"/>
    <property type="match status" value="1"/>
</dbReference>
<evidence type="ECO:0000256" key="2">
    <source>
        <dbReference type="ARBA" id="ARBA00007362"/>
    </source>
</evidence>
<dbReference type="InterPro" id="IPR050638">
    <property type="entry name" value="AA-Vitamin_Transporters"/>
</dbReference>
<evidence type="ECO:0000256" key="6">
    <source>
        <dbReference type="ARBA" id="ARBA00023136"/>
    </source>
</evidence>
<sequence>MNILLYFAVVLIWGTTWIAIFVQQHNAAIPVTVAVFWRFALASVVLLLALKLTGRLTSLSRKTHLYCLLQGCTIFGFNFICFYHAAQWINSGLESVIFSMAVCYNAINSWIFFRQKPPARFLPAVVIGVGGIVILFWPQLSENHVSPGLLCGIGLSALGTLGFSLGNMISVRHKQQQQDTLTTTGYAMLYGALVMALVSLLMGYSLVPPANIRWLGAVCYLAIIGSVCGFGAYFILLGRIGPAKASWSTLLFPLVALAFSAEYEGFVWQPHAIIGLAGISCANLLMFIRTPLRCRYRRT</sequence>
<keyword evidence="3" id="KW-1003">Cell membrane</keyword>
<proteinExistence type="inferred from homology"/>
<feature type="transmembrane region" description="Helical" evidence="7">
    <location>
        <begin position="120"/>
        <end position="140"/>
    </location>
</feature>
<feature type="transmembrane region" description="Helical" evidence="7">
    <location>
        <begin position="92"/>
        <end position="113"/>
    </location>
</feature>
<keyword evidence="10" id="KW-1185">Reference proteome</keyword>
<feature type="domain" description="EamA" evidence="8">
    <location>
        <begin position="3"/>
        <end position="136"/>
    </location>
</feature>
<feature type="transmembrane region" description="Helical" evidence="7">
    <location>
        <begin position="28"/>
        <end position="53"/>
    </location>
</feature>
<feature type="transmembrane region" description="Helical" evidence="7">
    <location>
        <begin position="243"/>
        <end position="261"/>
    </location>
</feature>
<dbReference type="InterPro" id="IPR000620">
    <property type="entry name" value="EamA_dom"/>
</dbReference>
<evidence type="ECO:0000256" key="3">
    <source>
        <dbReference type="ARBA" id="ARBA00022475"/>
    </source>
</evidence>
<comment type="similarity">
    <text evidence="2">Belongs to the EamA transporter family.</text>
</comment>
<feature type="transmembrane region" description="Helical" evidence="7">
    <location>
        <begin position="146"/>
        <end position="166"/>
    </location>
</feature>
<reference evidence="9 10" key="1">
    <citation type="submission" date="2014-05" db="EMBL/GenBank/DDBJ databases">
        <title>ATOL: Assembling a taxonomically balanced genome-scale reconstruction of the evolutionary history of the Enterobacteriaceae.</title>
        <authorList>
            <person name="Plunkett G.III."/>
            <person name="Neeno-Eckwall E.C."/>
            <person name="Glasner J.D."/>
            <person name="Perna N.T."/>
        </authorList>
    </citation>
    <scope>NUCLEOTIDE SEQUENCE [LARGE SCALE GENOMIC DNA]</scope>
    <source>
        <strain evidence="9 10">ATCC 33301</strain>
    </source>
</reference>
<feature type="transmembrane region" description="Helical" evidence="7">
    <location>
        <begin position="267"/>
        <end position="288"/>
    </location>
</feature>
<dbReference type="RefSeq" id="WP_025903558.1">
    <property type="nucleotide sequence ID" value="NZ_ATMJ01000036.1"/>
</dbReference>
<keyword evidence="6 7" id="KW-0472">Membrane</keyword>
<keyword evidence="4 7" id="KW-0812">Transmembrane</keyword>
<dbReference type="SUPFAM" id="SSF103481">
    <property type="entry name" value="Multidrug resistance efflux transporter EmrE"/>
    <property type="match status" value="2"/>
</dbReference>
<dbReference type="Pfam" id="PF00892">
    <property type="entry name" value="EamA"/>
    <property type="match status" value="2"/>
</dbReference>
<evidence type="ECO:0000313" key="10">
    <source>
        <dbReference type="Proteomes" id="UP000028602"/>
    </source>
</evidence>
<keyword evidence="5 7" id="KW-1133">Transmembrane helix</keyword>
<dbReference type="eggNOG" id="COG0697">
    <property type="taxonomic scope" value="Bacteria"/>
</dbReference>
<evidence type="ECO:0000256" key="1">
    <source>
        <dbReference type="ARBA" id="ARBA00004651"/>
    </source>
</evidence>